<feature type="domain" description="Flavin reductase like" evidence="2">
    <location>
        <begin position="24"/>
        <end position="171"/>
    </location>
</feature>
<dbReference type="PANTHER" id="PTHR30466:SF1">
    <property type="entry name" value="FMN REDUCTASE (NADH) RUTF"/>
    <property type="match status" value="1"/>
</dbReference>
<dbReference type="GO" id="GO:0006208">
    <property type="term" value="P:pyrimidine nucleobase catabolic process"/>
    <property type="evidence" value="ECO:0007669"/>
    <property type="project" value="TreeGrafter"/>
</dbReference>
<evidence type="ECO:0000256" key="1">
    <source>
        <dbReference type="ARBA" id="ARBA00023002"/>
    </source>
</evidence>
<keyword evidence="4" id="KW-1185">Reference proteome</keyword>
<name>A0A839AEX6_9HYPH</name>
<keyword evidence="1" id="KW-0560">Oxidoreductase</keyword>
<dbReference type="EMBL" id="JACFXV010000053">
    <property type="protein sequence ID" value="MBA5777666.1"/>
    <property type="molecule type" value="Genomic_DNA"/>
</dbReference>
<dbReference type="InterPro" id="IPR050268">
    <property type="entry name" value="NADH-dep_flavin_reductase"/>
</dbReference>
<dbReference type="SUPFAM" id="SSF50475">
    <property type="entry name" value="FMN-binding split barrel"/>
    <property type="match status" value="1"/>
</dbReference>
<dbReference type="PANTHER" id="PTHR30466">
    <property type="entry name" value="FLAVIN REDUCTASE"/>
    <property type="match status" value="1"/>
</dbReference>
<dbReference type="AlphaFoldDB" id="A0A839AEX6"/>
<protein>
    <submittedName>
        <fullName evidence="3">Flavin reductase</fullName>
    </submittedName>
</protein>
<dbReference type="Gene3D" id="2.30.110.10">
    <property type="entry name" value="Electron Transport, Fmn-binding Protein, Chain A"/>
    <property type="match status" value="1"/>
</dbReference>
<organism evidence="3 4">
    <name type="scientific">Stappia albiluteola</name>
    <dbReference type="NCBI Taxonomy" id="2758565"/>
    <lineage>
        <taxon>Bacteria</taxon>
        <taxon>Pseudomonadati</taxon>
        <taxon>Pseudomonadota</taxon>
        <taxon>Alphaproteobacteria</taxon>
        <taxon>Hyphomicrobiales</taxon>
        <taxon>Stappiaceae</taxon>
        <taxon>Stappia</taxon>
    </lineage>
</organism>
<evidence type="ECO:0000313" key="3">
    <source>
        <dbReference type="EMBL" id="MBA5777666.1"/>
    </source>
</evidence>
<dbReference type="SMART" id="SM00903">
    <property type="entry name" value="Flavin_Reduct"/>
    <property type="match status" value="1"/>
</dbReference>
<evidence type="ECO:0000259" key="2">
    <source>
        <dbReference type="SMART" id="SM00903"/>
    </source>
</evidence>
<dbReference type="InterPro" id="IPR002563">
    <property type="entry name" value="Flavin_Rdtase-like_dom"/>
</dbReference>
<accession>A0A839AEX6</accession>
<dbReference type="Proteomes" id="UP000541109">
    <property type="component" value="Unassembled WGS sequence"/>
</dbReference>
<evidence type="ECO:0000313" key="4">
    <source>
        <dbReference type="Proteomes" id="UP000541109"/>
    </source>
</evidence>
<dbReference type="Pfam" id="PF01613">
    <property type="entry name" value="Flavin_Reduct"/>
    <property type="match status" value="1"/>
</dbReference>
<comment type="caution">
    <text evidence="3">The sequence shown here is derived from an EMBL/GenBank/DDBJ whole genome shotgun (WGS) entry which is preliminary data.</text>
</comment>
<dbReference type="InterPro" id="IPR012349">
    <property type="entry name" value="Split_barrel_FMN-bd"/>
</dbReference>
<reference evidence="3 4" key="1">
    <citation type="submission" date="2020-07" db="EMBL/GenBank/DDBJ databases">
        <title>Stappia sp., F7233, whole genome shotgun sequencing project.</title>
        <authorList>
            <person name="Jiang S."/>
            <person name="Liu Z.W."/>
            <person name="Du Z.J."/>
        </authorList>
    </citation>
    <scope>NUCLEOTIDE SEQUENCE [LARGE SCALE GENOMIC DNA]</scope>
    <source>
        <strain evidence="3 4">F7233</strain>
    </source>
</reference>
<dbReference type="GO" id="GO:0010181">
    <property type="term" value="F:FMN binding"/>
    <property type="evidence" value="ECO:0007669"/>
    <property type="project" value="InterPro"/>
</dbReference>
<sequence length="172" mass="18146">MAQPDETDGEIGKPLDAAAFREAMSRIGTAVHVAATDGPAGRVAATVSAFASVTDSPPTILVCINRKTRLNAGIRANGVFTVNTLPAHAQAISDAFAGRNPMTMDERFATTDWRVGETGAPIMVEARVALDCQVGEILESGSHSVIFASVVGAYIGDQESALIYLDRSYHRL</sequence>
<gene>
    <name evidence="3" type="ORF">H2509_11080</name>
</gene>
<dbReference type="GO" id="GO:0042602">
    <property type="term" value="F:riboflavin reductase (NADPH) activity"/>
    <property type="evidence" value="ECO:0007669"/>
    <property type="project" value="TreeGrafter"/>
</dbReference>
<proteinExistence type="predicted"/>